<gene>
    <name evidence="2" type="ORF">ACFFVD_02735</name>
</gene>
<dbReference type="Proteomes" id="UP001589700">
    <property type="component" value="Unassembled WGS sequence"/>
</dbReference>
<protein>
    <recommendedName>
        <fullName evidence="4">Secreted protein</fullName>
    </recommendedName>
</protein>
<proteinExistence type="predicted"/>
<reference evidence="2 3" key="1">
    <citation type="submission" date="2024-09" db="EMBL/GenBank/DDBJ databases">
        <authorList>
            <person name="Sun Q."/>
            <person name="Mori K."/>
        </authorList>
    </citation>
    <scope>NUCLEOTIDE SEQUENCE [LARGE SCALE GENOMIC DNA]</scope>
    <source>
        <strain evidence="2 3">CCM 7659</strain>
    </source>
</reference>
<accession>A0ABV5JLV8</accession>
<sequence>MSMQPYQPNSIELKKQQVRKNSRNTAIALGVTVVSLPVGLWVASGFTVIAILAGIATIYYGLKVRKAISGKDKPKELY</sequence>
<evidence type="ECO:0000256" key="1">
    <source>
        <dbReference type="SAM" id="Phobius"/>
    </source>
</evidence>
<organism evidence="2 3">
    <name type="scientific">Dietzia aerolata</name>
    <dbReference type="NCBI Taxonomy" id="595984"/>
    <lineage>
        <taxon>Bacteria</taxon>
        <taxon>Bacillati</taxon>
        <taxon>Actinomycetota</taxon>
        <taxon>Actinomycetes</taxon>
        <taxon>Mycobacteriales</taxon>
        <taxon>Dietziaceae</taxon>
        <taxon>Dietzia</taxon>
    </lineage>
</organism>
<keyword evidence="1" id="KW-0472">Membrane</keyword>
<dbReference type="EMBL" id="JBHMDY010000001">
    <property type="protein sequence ID" value="MFB9258709.1"/>
    <property type="molecule type" value="Genomic_DNA"/>
</dbReference>
<feature type="transmembrane region" description="Helical" evidence="1">
    <location>
        <begin position="38"/>
        <end position="62"/>
    </location>
</feature>
<keyword evidence="3" id="KW-1185">Reference proteome</keyword>
<keyword evidence="1" id="KW-0812">Transmembrane</keyword>
<comment type="caution">
    <text evidence="2">The sequence shown here is derived from an EMBL/GenBank/DDBJ whole genome shotgun (WGS) entry which is preliminary data.</text>
</comment>
<dbReference type="RefSeq" id="WP_182631669.1">
    <property type="nucleotide sequence ID" value="NZ_JAALDM010000071.1"/>
</dbReference>
<keyword evidence="1" id="KW-1133">Transmembrane helix</keyword>
<evidence type="ECO:0000313" key="3">
    <source>
        <dbReference type="Proteomes" id="UP001589700"/>
    </source>
</evidence>
<name>A0ABV5JLV8_9ACTN</name>
<evidence type="ECO:0000313" key="2">
    <source>
        <dbReference type="EMBL" id="MFB9258709.1"/>
    </source>
</evidence>
<evidence type="ECO:0008006" key="4">
    <source>
        <dbReference type="Google" id="ProtNLM"/>
    </source>
</evidence>